<organism evidence="2 3">
    <name type="scientific">Loigolactobacillus zhaoyuanensis</name>
    <dbReference type="NCBI Taxonomy" id="2486017"/>
    <lineage>
        <taxon>Bacteria</taxon>
        <taxon>Bacillati</taxon>
        <taxon>Bacillota</taxon>
        <taxon>Bacilli</taxon>
        <taxon>Lactobacillales</taxon>
        <taxon>Lactobacillaceae</taxon>
        <taxon>Loigolactobacillus</taxon>
    </lineage>
</organism>
<dbReference type="InterPro" id="IPR031927">
    <property type="entry name" value="DUF4767"/>
</dbReference>
<accession>A0ABW8UEV8</accession>
<name>A0ABW8UEV8_9LACO</name>
<sequence>MQQKLWGSLLLLGTLGILTGCGRSADQAENHSSQTSSKSANLASLKAENSSLKQQSSSSSVAKAESSSATPASLWNQAKAAQLADFMDSWGTIMNQQYQSYGPGNDTNYYGIAFPSGFDKIALNIDNQKYSAAWSDDGNGTADYDVVAIYCNSETAHAMGEILYLFAYVQQEPVVLVTQQTNGDVTNEGVHFRATENQDLTAGFKKIAEK</sequence>
<evidence type="ECO:0000259" key="1">
    <source>
        <dbReference type="Pfam" id="PF15983"/>
    </source>
</evidence>
<dbReference type="PROSITE" id="PS51257">
    <property type="entry name" value="PROKAR_LIPOPROTEIN"/>
    <property type="match status" value="1"/>
</dbReference>
<dbReference type="RefSeq" id="WP_407137711.1">
    <property type="nucleotide sequence ID" value="NZ_JBGQPK010000074.1"/>
</dbReference>
<gene>
    <name evidence="2" type="ORF">ACEN34_11585</name>
</gene>
<dbReference type="Proteomes" id="UP001625389">
    <property type="component" value="Unassembled WGS sequence"/>
</dbReference>
<proteinExistence type="predicted"/>
<comment type="caution">
    <text evidence="2">The sequence shown here is derived from an EMBL/GenBank/DDBJ whole genome shotgun (WGS) entry which is preliminary data.</text>
</comment>
<feature type="domain" description="DUF4767" evidence="1">
    <location>
        <begin position="73"/>
        <end position="208"/>
    </location>
</feature>
<evidence type="ECO:0000313" key="2">
    <source>
        <dbReference type="EMBL" id="MFL2030248.1"/>
    </source>
</evidence>
<keyword evidence="3" id="KW-1185">Reference proteome</keyword>
<evidence type="ECO:0000313" key="3">
    <source>
        <dbReference type="Proteomes" id="UP001625389"/>
    </source>
</evidence>
<dbReference type="Pfam" id="PF15983">
    <property type="entry name" value="DUF4767"/>
    <property type="match status" value="1"/>
</dbReference>
<reference evidence="2 3" key="1">
    <citation type="submission" date="2024-08" db="EMBL/GenBank/DDBJ databases">
        <authorList>
            <person name="Arias E."/>
        </authorList>
    </citation>
    <scope>NUCLEOTIDE SEQUENCE [LARGE SCALE GENOMIC DNA]</scope>
    <source>
        <strain evidence="2 3">FAM 25317</strain>
    </source>
</reference>
<protein>
    <submittedName>
        <fullName evidence="2">DUF4767 domain-containing protein</fullName>
    </submittedName>
</protein>
<dbReference type="EMBL" id="JBGQPK010000074">
    <property type="protein sequence ID" value="MFL2030248.1"/>
    <property type="molecule type" value="Genomic_DNA"/>
</dbReference>